<organism evidence="1 2">
    <name type="scientific">Penicillium canescens</name>
    <dbReference type="NCBI Taxonomy" id="5083"/>
    <lineage>
        <taxon>Eukaryota</taxon>
        <taxon>Fungi</taxon>
        <taxon>Dikarya</taxon>
        <taxon>Ascomycota</taxon>
        <taxon>Pezizomycotina</taxon>
        <taxon>Eurotiomycetes</taxon>
        <taxon>Eurotiomycetidae</taxon>
        <taxon>Eurotiales</taxon>
        <taxon>Aspergillaceae</taxon>
        <taxon>Penicillium</taxon>
    </lineage>
</organism>
<name>A0AAD6HZR5_PENCN</name>
<dbReference type="AlphaFoldDB" id="A0AAD6HZR5"/>
<sequence length="159" mass="17298">MPITATVLRGPLGPSTISSHPILSWYAKYAVDFDTAKVTTSPLKYYASTATLVNPDNSAISGAQQIWDYYIALYGQFERCGHEVISVTVLSNDQTEKHTLIVEVTTLLTPNGGTETVPLPQAFVYEIAEAEQGHGTDGLQIWSLRCYFDKGVLQNAAGV</sequence>
<proteinExistence type="predicted"/>
<comment type="caution">
    <text evidence="1">The sequence shown here is derived from an EMBL/GenBank/DDBJ whole genome shotgun (WGS) entry which is preliminary data.</text>
</comment>
<protein>
    <submittedName>
        <fullName evidence="1">Uncharacterized protein</fullName>
    </submittedName>
</protein>
<accession>A0AAD6HZR5</accession>
<dbReference type="Proteomes" id="UP001219568">
    <property type="component" value="Unassembled WGS sequence"/>
</dbReference>
<reference evidence="1" key="2">
    <citation type="submission" date="2023-01" db="EMBL/GenBank/DDBJ databases">
        <authorList>
            <person name="Petersen C."/>
        </authorList>
    </citation>
    <scope>NUCLEOTIDE SEQUENCE</scope>
    <source>
        <strain evidence="1">IBT 15450</strain>
    </source>
</reference>
<evidence type="ECO:0000313" key="1">
    <source>
        <dbReference type="EMBL" id="KAJ6023475.1"/>
    </source>
</evidence>
<keyword evidence="2" id="KW-1185">Reference proteome</keyword>
<dbReference type="InterPro" id="IPR032710">
    <property type="entry name" value="NTF2-like_dom_sf"/>
</dbReference>
<evidence type="ECO:0000313" key="2">
    <source>
        <dbReference type="Proteomes" id="UP001219568"/>
    </source>
</evidence>
<dbReference type="EMBL" id="JAQJZL010000016">
    <property type="protein sequence ID" value="KAJ6023475.1"/>
    <property type="molecule type" value="Genomic_DNA"/>
</dbReference>
<reference evidence="1" key="1">
    <citation type="journal article" date="2023" name="IMA Fungus">
        <title>Comparative genomic study of the Penicillium genus elucidates a diverse pangenome and 15 lateral gene transfer events.</title>
        <authorList>
            <person name="Petersen C."/>
            <person name="Sorensen T."/>
            <person name="Nielsen M.R."/>
            <person name="Sondergaard T.E."/>
            <person name="Sorensen J.L."/>
            <person name="Fitzpatrick D.A."/>
            <person name="Frisvad J.C."/>
            <person name="Nielsen K.L."/>
        </authorList>
    </citation>
    <scope>NUCLEOTIDE SEQUENCE</scope>
    <source>
        <strain evidence="1">IBT 15450</strain>
    </source>
</reference>
<dbReference type="SUPFAM" id="SSF54427">
    <property type="entry name" value="NTF2-like"/>
    <property type="match status" value="1"/>
</dbReference>
<gene>
    <name evidence="1" type="ORF">N7460_013870</name>
</gene>